<evidence type="ECO:0000313" key="1">
    <source>
        <dbReference type="EMBL" id="ROQ01624.1"/>
    </source>
</evidence>
<comment type="caution">
    <text evidence="1">The sequence shown here is derived from an EMBL/GenBank/DDBJ whole genome shotgun (WGS) entry which is preliminary data.</text>
</comment>
<keyword evidence="2" id="KW-1185">Reference proteome</keyword>
<evidence type="ECO:0000313" key="2">
    <source>
        <dbReference type="Proteomes" id="UP000278222"/>
    </source>
</evidence>
<dbReference type="Pfam" id="PF01663">
    <property type="entry name" value="Phosphodiest"/>
    <property type="match status" value="1"/>
</dbReference>
<dbReference type="AlphaFoldDB" id="A0A3N1M283"/>
<dbReference type="Gene3D" id="3.40.720.10">
    <property type="entry name" value="Alkaline Phosphatase, subunit A"/>
    <property type="match status" value="2"/>
</dbReference>
<dbReference type="PANTHER" id="PTHR10151:SF120">
    <property type="entry name" value="BIS(5'-ADENOSYL)-TRIPHOSPHATASE"/>
    <property type="match status" value="1"/>
</dbReference>
<organism evidence="1 2">
    <name type="scientific">Stella humosa</name>
    <dbReference type="NCBI Taxonomy" id="94"/>
    <lineage>
        <taxon>Bacteria</taxon>
        <taxon>Pseudomonadati</taxon>
        <taxon>Pseudomonadota</taxon>
        <taxon>Alphaproteobacteria</taxon>
        <taxon>Rhodospirillales</taxon>
        <taxon>Stellaceae</taxon>
        <taxon>Stella</taxon>
    </lineage>
</organism>
<dbReference type="Proteomes" id="UP000278222">
    <property type="component" value="Unassembled WGS sequence"/>
</dbReference>
<dbReference type="EMBL" id="RJKX01000011">
    <property type="protein sequence ID" value="ROQ01624.1"/>
    <property type="molecule type" value="Genomic_DNA"/>
</dbReference>
<dbReference type="RefSeq" id="WP_123688364.1">
    <property type="nucleotide sequence ID" value="NZ_AP019700.1"/>
</dbReference>
<sequence length="482" mass="50874">MAERRRVLLIVFDGLRPDMITPALMPHLDRFRDRSASFPLSRTVFPSETRVAVSSLVTGCPPGRHGLVANAFVSRTAGRVQTSRLDHLDRLAASRGGNLLDRLTLGERLAAAGRRMTVISTASPGATRLLNHRAAELGHVTLSAHGEGATQPAEAIEAATAKAGPIPPGGTPNTARMHWAADVLLDHVLPDLDPDLAVLWFSDPDSTWHYKGIGTPEGVASLNGVDAAFARVLAWADGEPPESQPLILIMSDHGHVTTRATVDMPALVRERFGEQDHQAGYSGGITLAGDDPQALAEVAEWLLAQPWCGQVFTRGGDGSVGLVPGSFDRRLVHCDHPDSPDIYYTLTTDDGLDAHGVDGGCLFHNAIPVGGSMHGGLHPRELANVLMVGGVGARSGYASPLPAGTIDVAPTILAHLGLPHEDGIEGRVLAEALAGGVETGTASVEEIHSGHRRLVRRLYAGRAYLDMAADLRPVDTGATDPA</sequence>
<dbReference type="OrthoDB" id="9779418at2"/>
<gene>
    <name evidence="1" type="ORF">EDC65_0806</name>
</gene>
<proteinExistence type="predicted"/>
<dbReference type="InterPro" id="IPR017850">
    <property type="entry name" value="Alkaline_phosphatase_core_sf"/>
</dbReference>
<dbReference type="SUPFAM" id="SSF53649">
    <property type="entry name" value="Alkaline phosphatase-like"/>
    <property type="match status" value="1"/>
</dbReference>
<name>A0A3N1M283_9PROT</name>
<dbReference type="InterPro" id="IPR002591">
    <property type="entry name" value="Phosphodiest/P_Trfase"/>
</dbReference>
<dbReference type="PANTHER" id="PTHR10151">
    <property type="entry name" value="ECTONUCLEOTIDE PYROPHOSPHATASE/PHOSPHODIESTERASE"/>
    <property type="match status" value="1"/>
</dbReference>
<accession>A0A3N1M283</accession>
<dbReference type="GO" id="GO:0016787">
    <property type="term" value="F:hydrolase activity"/>
    <property type="evidence" value="ECO:0007669"/>
    <property type="project" value="UniProtKB-ARBA"/>
</dbReference>
<protein>
    <submittedName>
        <fullName evidence="1">Putative AlkP superfamily pyrophosphatase or phosphodiesterase</fullName>
    </submittedName>
</protein>
<reference evidence="1 2" key="1">
    <citation type="submission" date="2018-11" db="EMBL/GenBank/DDBJ databases">
        <title>Genomic Encyclopedia of Type Strains, Phase IV (KMG-IV): sequencing the most valuable type-strain genomes for metagenomic binning, comparative biology and taxonomic classification.</title>
        <authorList>
            <person name="Goeker M."/>
        </authorList>
    </citation>
    <scope>NUCLEOTIDE SEQUENCE [LARGE SCALE GENOMIC DNA]</scope>
    <source>
        <strain evidence="1 2">DSM 5900</strain>
    </source>
</reference>